<evidence type="ECO:0000313" key="3">
    <source>
        <dbReference type="Proteomes" id="UP000199317"/>
    </source>
</evidence>
<evidence type="ECO:0000313" key="2">
    <source>
        <dbReference type="EMBL" id="SDP71390.1"/>
    </source>
</evidence>
<dbReference type="Proteomes" id="UP000199317">
    <property type="component" value="Unassembled WGS sequence"/>
</dbReference>
<dbReference type="Pfam" id="PF00106">
    <property type="entry name" value="adh_short"/>
    <property type="match status" value="1"/>
</dbReference>
<proteinExistence type="predicted"/>
<protein>
    <submittedName>
        <fullName evidence="2">Short chain dehydrogenase</fullName>
    </submittedName>
</protein>
<gene>
    <name evidence="2" type="ORF">SAMN04489708_12264</name>
</gene>
<feature type="region of interest" description="Disordered" evidence="1">
    <location>
        <begin position="37"/>
        <end position="60"/>
    </location>
</feature>
<organism evidence="2 3">
    <name type="scientific">Paracidovorax cattleyae</name>
    <dbReference type="NCBI Taxonomy" id="80868"/>
    <lineage>
        <taxon>Bacteria</taxon>
        <taxon>Pseudomonadati</taxon>
        <taxon>Pseudomonadota</taxon>
        <taxon>Betaproteobacteria</taxon>
        <taxon>Burkholderiales</taxon>
        <taxon>Comamonadaceae</taxon>
        <taxon>Paracidovorax</taxon>
    </lineage>
</organism>
<reference evidence="3" key="1">
    <citation type="submission" date="2016-10" db="EMBL/GenBank/DDBJ databases">
        <authorList>
            <person name="Varghese N."/>
            <person name="Submissions S."/>
        </authorList>
    </citation>
    <scope>NUCLEOTIDE SEQUENCE [LARGE SCALE GENOMIC DNA]</scope>
    <source>
        <strain evidence="3">DSM 17101</strain>
    </source>
</reference>
<name>A0A1H0UYW6_9BURK</name>
<keyword evidence="3" id="KW-1185">Reference proteome</keyword>
<dbReference type="InterPro" id="IPR002347">
    <property type="entry name" value="SDR_fam"/>
</dbReference>
<dbReference type="SUPFAM" id="SSF51735">
    <property type="entry name" value="NAD(P)-binding Rossmann-fold domains"/>
    <property type="match status" value="1"/>
</dbReference>
<dbReference type="Gene3D" id="3.40.50.720">
    <property type="entry name" value="NAD(P)-binding Rossmann-like Domain"/>
    <property type="match status" value="1"/>
</dbReference>
<evidence type="ECO:0000256" key="1">
    <source>
        <dbReference type="SAM" id="MobiDB-lite"/>
    </source>
</evidence>
<dbReference type="InterPro" id="IPR036291">
    <property type="entry name" value="NAD(P)-bd_dom_sf"/>
</dbReference>
<dbReference type="AlphaFoldDB" id="A0A1H0UYW6"/>
<sequence>MQFHGRTIVITGVSSGIGSDTAKLLRGQGARVIGIDRNDPALTRSTPCPRKPAISTSRRR</sequence>
<accession>A0A1H0UYW6</accession>
<dbReference type="EMBL" id="FNJL01000022">
    <property type="protein sequence ID" value="SDP71390.1"/>
    <property type="molecule type" value="Genomic_DNA"/>
</dbReference>